<name>A0A0G1QDQ3_9BACT</name>
<dbReference type="PANTHER" id="PTHR46401:SF2">
    <property type="entry name" value="GLYCOSYLTRANSFERASE WBBK-RELATED"/>
    <property type="match status" value="1"/>
</dbReference>
<dbReference type="Pfam" id="PF00534">
    <property type="entry name" value="Glycos_transf_1"/>
    <property type="match status" value="1"/>
</dbReference>
<comment type="caution">
    <text evidence="4">The sequence shown here is derived from an EMBL/GenBank/DDBJ whole genome shotgun (WGS) entry which is preliminary data.</text>
</comment>
<dbReference type="GO" id="GO:0009103">
    <property type="term" value="P:lipopolysaccharide biosynthetic process"/>
    <property type="evidence" value="ECO:0007669"/>
    <property type="project" value="TreeGrafter"/>
</dbReference>
<keyword evidence="1" id="KW-0808">Transferase</keyword>
<dbReference type="AlphaFoldDB" id="A0A0G1QDQ3"/>
<feature type="domain" description="Glycosyl transferase family 1" evidence="2">
    <location>
        <begin position="196"/>
        <end position="362"/>
    </location>
</feature>
<dbReference type="Proteomes" id="UP000034727">
    <property type="component" value="Unassembled WGS sequence"/>
</dbReference>
<evidence type="ECO:0000259" key="3">
    <source>
        <dbReference type="Pfam" id="PF13439"/>
    </source>
</evidence>
<accession>A0A0G1QDQ3</accession>
<proteinExistence type="predicted"/>
<dbReference type="CDD" id="cd03809">
    <property type="entry name" value="GT4_MtfB-like"/>
    <property type="match status" value="1"/>
</dbReference>
<evidence type="ECO:0000259" key="2">
    <source>
        <dbReference type="Pfam" id="PF00534"/>
    </source>
</evidence>
<dbReference type="EMBL" id="LCLJ01000001">
    <property type="protein sequence ID" value="KKU15893.1"/>
    <property type="molecule type" value="Genomic_DNA"/>
</dbReference>
<dbReference type="PANTHER" id="PTHR46401">
    <property type="entry name" value="GLYCOSYLTRANSFERASE WBBK-RELATED"/>
    <property type="match status" value="1"/>
</dbReference>
<feature type="domain" description="Glycosyltransferase subfamily 4-like N-terminal" evidence="3">
    <location>
        <begin position="93"/>
        <end position="184"/>
    </location>
</feature>
<evidence type="ECO:0000256" key="1">
    <source>
        <dbReference type="ARBA" id="ARBA00022679"/>
    </source>
</evidence>
<organism evidence="4 5">
    <name type="scientific">Candidatus Jorgensenbacteria bacterium GW2011_GWA2_45_9</name>
    <dbReference type="NCBI Taxonomy" id="1618663"/>
    <lineage>
        <taxon>Bacteria</taxon>
        <taxon>Candidatus Joergenseniibacteriota</taxon>
    </lineage>
</organism>
<dbReference type="SUPFAM" id="SSF53756">
    <property type="entry name" value="UDP-Glycosyltransferase/glycogen phosphorylase"/>
    <property type="match status" value="1"/>
</dbReference>
<dbReference type="InterPro" id="IPR028098">
    <property type="entry name" value="Glyco_trans_4-like_N"/>
</dbReference>
<dbReference type="Gene3D" id="3.40.50.2000">
    <property type="entry name" value="Glycogen Phosphorylase B"/>
    <property type="match status" value="2"/>
</dbReference>
<dbReference type="Pfam" id="PF13439">
    <property type="entry name" value="Glyco_transf_4"/>
    <property type="match status" value="1"/>
</dbReference>
<dbReference type="InterPro" id="IPR001296">
    <property type="entry name" value="Glyco_trans_1"/>
</dbReference>
<reference evidence="4 5" key="1">
    <citation type="journal article" date="2015" name="Nature">
        <title>rRNA introns, odd ribosomes, and small enigmatic genomes across a large radiation of phyla.</title>
        <authorList>
            <person name="Brown C.T."/>
            <person name="Hug L.A."/>
            <person name="Thomas B.C."/>
            <person name="Sharon I."/>
            <person name="Castelle C.J."/>
            <person name="Singh A."/>
            <person name="Wilkins M.J."/>
            <person name="Williams K.H."/>
            <person name="Banfield J.F."/>
        </authorList>
    </citation>
    <scope>NUCLEOTIDE SEQUENCE [LARGE SCALE GENOMIC DNA]</scope>
</reference>
<evidence type="ECO:0008006" key="6">
    <source>
        <dbReference type="Google" id="ProtNLM"/>
    </source>
</evidence>
<evidence type="ECO:0000313" key="4">
    <source>
        <dbReference type="EMBL" id="KKU15893.1"/>
    </source>
</evidence>
<sequence>MKILYDRRAAIGKTTSGIPEYTRMLLRYLSTRSGDSDEYSVFFNSFRKKTVPEEVQSACATGQGGEVVDWGIPNKAIELFSETIGIPKTGIFKKYDVLFRPHFLPLRGVRTMKDIVVFHDLSFARFPHFFSPRKRLWHRYVQPRKQAMRADKIITVSSSTRTDITDLWGISPNKVSVVHSGINPFFREDVSKEDVIEFKKAHGLENPFFLFVGTIEPRKNIAGAIRIFEKLKEKKFFRDFKFVIVGPRGWLSKPIFDFAARSKRASDIKFWGFASFEDLRNLYHSAFLLLYPSFYEGFGFPPLECEACGSPVAASDIGVFRETLGGSAMLIPARDEDGFVSAIEGLADSPKRMSALIKAGKQNSERFRWETAADKISKIIHEEV</sequence>
<dbReference type="GO" id="GO:0016757">
    <property type="term" value="F:glycosyltransferase activity"/>
    <property type="evidence" value="ECO:0007669"/>
    <property type="project" value="InterPro"/>
</dbReference>
<gene>
    <name evidence="4" type="ORF">UX22_C0001G0035</name>
</gene>
<protein>
    <recommendedName>
        <fullName evidence="6">Glycosyl transferase group 1</fullName>
    </recommendedName>
</protein>
<evidence type="ECO:0000313" key="5">
    <source>
        <dbReference type="Proteomes" id="UP000034727"/>
    </source>
</evidence>